<evidence type="ECO:0000256" key="5">
    <source>
        <dbReference type="ARBA" id="ARBA00038359"/>
    </source>
</evidence>
<dbReference type="GO" id="GO:0016020">
    <property type="term" value="C:membrane"/>
    <property type="evidence" value="ECO:0007669"/>
    <property type="project" value="UniProtKB-SubCell"/>
</dbReference>
<feature type="transmembrane region" description="Helical" evidence="7">
    <location>
        <begin position="211"/>
        <end position="231"/>
    </location>
</feature>
<dbReference type="Proteomes" id="UP000635477">
    <property type="component" value="Unassembled WGS sequence"/>
</dbReference>
<keyword evidence="3 7" id="KW-1133">Transmembrane helix</keyword>
<evidence type="ECO:0000256" key="7">
    <source>
        <dbReference type="SAM" id="Phobius"/>
    </source>
</evidence>
<accession>A0A8H4U6Y8</accession>
<feature type="transmembrane region" description="Helical" evidence="7">
    <location>
        <begin position="175"/>
        <end position="199"/>
    </location>
</feature>
<reference evidence="9" key="2">
    <citation type="submission" date="2020-05" db="EMBL/GenBank/DDBJ databases">
        <authorList>
            <person name="Kim H.-S."/>
            <person name="Proctor R.H."/>
            <person name="Brown D.W."/>
        </authorList>
    </citation>
    <scope>NUCLEOTIDE SEQUENCE</scope>
    <source>
        <strain evidence="9">NRRL 22465</strain>
    </source>
</reference>
<dbReference type="EMBL" id="JABEYC010000995">
    <property type="protein sequence ID" value="KAF4970916.1"/>
    <property type="molecule type" value="Genomic_DNA"/>
</dbReference>
<dbReference type="PANTHER" id="PTHR33048">
    <property type="entry name" value="PTH11-LIKE INTEGRAL MEMBRANE PROTEIN (AFU_ORTHOLOGUE AFUA_5G11245)"/>
    <property type="match status" value="1"/>
</dbReference>
<protein>
    <recommendedName>
        <fullName evidence="8">Rhodopsin domain-containing protein</fullName>
    </recommendedName>
</protein>
<evidence type="ECO:0000259" key="8">
    <source>
        <dbReference type="Pfam" id="PF20684"/>
    </source>
</evidence>
<comment type="subcellular location">
    <subcellularLocation>
        <location evidence="1">Membrane</location>
        <topology evidence="1">Multi-pass membrane protein</topology>
    </subcellularLocation>
</comment>
<feature type="transmembrane region" description="Helical" evidence="7">
    <location>
        <begin position="133"/>
        <end position="155"/>
    </location>
</feature>
<keyword evidence="4 7" id="KW-0472">Membrane</keyword>
<evidence type="ECO:0000256" key="1">
    <source>
        <dbReference type="ARBA" id="ARBA00004141"/>
    </source>
</evidence>
<evidence type="ECO:0000256" key="4">
    <source>
        <dbReference type="ARBA" id="ARBA00023136"/>
    </source>
</evidence>
<comment type="caution">
    <text evidence="9">The sequence shown here is derived from an EMBL/GenBank/DDBJ whole genome shotgun (WGS) entry which is preliminary data.</text>
</comment>
<keyword evidence="2 7" id="KW-0812">Transmembrane</keyword>
<feature type="transmembrane region" description="Helical" evidence="7">
    <location>
        <begin position="53"/>
        <end position="74"/>
    </location>
</feature>
<name>A0A8H4U6Y8_9HYPO</name>
<feature type="region of interest" description="Disordered" evidence="6">
    <location>
        <begin position="362"/>
        <end position="382"/>
    </location>
</feature>
<dbReference type="InterPro" id="IPR052337">
    <property type="entry name" value="SAT4-like"/>
</dbReference>
<evidence type="ECO:0000313" key="10">
    <source>
        <dbReference type="Proteomes" id="UP000635477"/>
    </source>
</evidence>
<dbReference type="Pfam" id="PF20684">
    <property type="entry name" value="Fung_rhodopsin"/>
    <property type="match status" value="1"/>
</dbReference>
<dbReference type="InterPro" id="IPR049326">
    <property type="entry name" value="Rhodopsin_dom_fungi"/>
</dbReference>
<feature type="transmembrane region" description="Helical" evidence="7">
    <location>
        <begin position="20"/>
        <end position="41"/>
    </location>
</feature>
<feature type="domain" description="Rhodopsin" evidence="8">
    <location>
        <begin position="37"/>
        <end position="276"/>
    </location>
</feature>
<evidence type="ECO:0000256" key="2">
    <source>
        <dbReference type="ARBA" id="ARBA00022692"/>
    </source>
</evidence>
<dbReference type="PANTHER" id="PTHR33048:SF47">
    <property type="entry name" value="INTEGRAL MEMBRANE PROTEIN-RELATED"/>
    <property type="match status" value="1"/>
</dbReference>
<organism evidence="9 10">
    <name type="scientific">Fusarium zealandicum</name>
    <dbReference type="NCBI Taxonomy" id="1053134"/>
    <lineage>
        <taxon>Eukaryota</taxon>
        <taxon>Fungi</taxon>
        <taxon>Dikarya</taxon>
        <taxon>Ascomycota</taxon>
        <taxon>Pezizomycotina</taxon>
        <taxon>Sordariomycetes</taxon>
        <taxon>Hypocreomycetidae</taxon>
        <taxon>Hypocreales</taxon>
        <taxon>Nectriaceae</taxon>
        <taxon>Fusarium</taxon>
        <taxon>Fusarium staphyleae species complex</taxon>
    </lineage>
</organism>
<proteinExistence type="inferred from homology"/>
<sequence length="392" mass="44129">MYLRHADTTMLDTTSRCLEIHAILVTFSVLSTTAVGLRTYMRSRVLRSFGWDDGFMVIAQVLILGTAVLIGLAVESRYGLGRHTWEQPHELYVPYMKTFYASVIIYNISMCIVKIGLLFQYRRVFCMPSIEFITFYGAIFMAAWTVTIAFLNIFVCIPVAKFWDPNTPGRCLNSLTLWYVMAGFNLVTDVAIFCIPLPVINSLNLPRKQKVMLLAIFSLGFFTCVISIFRFRTLKNAAATNDPNWDNVGAAIWSYTEVTIAITTACLPTLKSFFSRFMPNMFASSMGQSDLPSQYRNYVQTTSSQCLANMPTTRTEEHSKRFLNDTSTLHADHSMPLPLGSHSVHARPHPAVSVSIMDWQKRDHHGEGAHPQSPTDLIDKRKGGIQAATAFI</sequence>
<comment type="similarity">
    <text evidence="5">Belongs to the SAT4 family.</text>
</comment>
<evidence type="ECO:0000313" key="9">
    <source>
        <dbReference type="EMBL" id="KAF4970916.1"/>
    </source>
</evidence>
<keyword evidence="10" id="KW-1185">Reference proteome</keyword>
<feature type="transmembrane region" description="Helical" evidence="7">
    <location>
        <begin position="99"/>
        <end position="121"/>
    </location>
</feature>
<dbReference type="AlphaFoldDB" id="A0A8H4U6Y8"/>
<reference evidence="9" key="1">
    <citation type="journal article" date="2020" name="BMC Genomics">
        <title>Correction to: Identification and distribution of gene clusters required for synthesis of sphingolipid metabolism inhibitors in diverse species of the filamentous fungus Fusarium.</title>
        <authorList>
            <person name="Kim H.S."/>
            <person name="Lohmar J.M."/>
            <person name="Busman M."/>
            <person name="Brown D.W."/>
            <person name="Naumann T.A."/>
            <person name="Divon H.H."/>
            <person name="Lysoe E."/>
            <person name="Uhlig S."/>
            <person name="Proctor R.H."/>
        </authorList>
    </citation>
    <scope>NUCLEOTIDE SEQUENCE</scope>
    <source>
        <strain evidence="9">NRRL 22465</strain>
    </source>
</reference>
<gene>
    <name evidence="9" type="ORF">FZEAL_9952</name>
</gene>
<dbReference type="OrthoDB" id="3648173at2759"/>
<evidence type="ECO:0000256" key="3">
    <source>
        <dbReference type="ARBA" id="ARBA00022989"/>
    </source>
</evidence>
<evidence type="ECO:0000256" key="6">
    <source>
        <dbReference type="SAM" id="MobiDB-lite"/>
    </source>
</evidence>